<gene>
    <name evidence="2" type="ORF">BK007_02665</name>
    <name evidence="3" type="ORF">HG719_09335</name>
</gene>
<dbReference type="RefSeq" id="WP_100905001.1">
    <property type="nucleotide sequence ID" value="NZ_CP017766.1"/>
</dbReference>
<evidence type="ECO:0000256" key="1">
    <source>
        <dbReference type="SAM" id="Phobius"/>
    </source>
</evidence>
<dbReference type="Proteomes" id="UP000232806">
    <property type="component" value="Chromosome"/>
</dbReference>
<accession>A0A2H4VA91</accession>
<evidence type="ECO:0000313" key="3">
    <source>
        <dbReference type="EMBL" id="NMO10024.1"/>
    </source>
</evidence>
<evidence type="ECO:0000313" key="4">
    <source>
        <dbReference type="Proteomes" id="UP000232806"/>
    </source>
</evidence>
<dbReference type="EMBL" id="JABBYL010000033">
    <property type="protein sequence ID" value="NMO10024.1"/>
    <property type="molecule type" value="Genomic_DNA"/>
</dbReference>
<evidence type="ECO:0000313" key="5">
    <source>
        <dbReference type="Proteomes" id="UP000591058"/>
    </source>
</evidence>
<dbReference type="AlphaFoldDB" id="A0A2H4VA91"/>
<name>A0A2H4VA91_9EURY</name>
<dbReference type="GeneID" id="35120460"/>
<reference evidence="2 4" key="1">
    <citation type="submission" date="2016-10" db="EMBL/GenBank/DDBJ databases">
        <title>Comparative genomics between deep and shallow subseafloor isolates.</title>
        <authorList>
            <person name="Ishii S."/>
            <person name="Miller J.R."/>
            <person name="Sutton G."/>
            <person name="Suzuki S."/>
            <person name="Methe B."/>
            <person name="Inagaki F."/>
            <person name="Imachi H."/>
        </authorList>
    </citation>
    <scope>NUCLEOTIDE SEQUENCE [LARGE SCALE GENOMIC DNA]</scope>
    <source>
        <strain evidence="2 4">MO-MB1</strain>
    </source>
</reference>
<protein>
    <submittedName>
        <fullName evidence="2">Uncharacterized protein</fullName>
    </submittedName>
</protein>
<feature type="transmembrane region" description="Helical" evidence="1">
    <location>
        <begin position="292"/>
        <end position="312"/>
    </location>
</feature>
<sequence length="316" mass="35223">MNINKLFMVVIFLVLCSAFSTSGAADDPFKDQQAWVQEQDSEVKFTYLESTITVTIKNNNDHVEYFKISQKYTGTLDTTSGSPIYWTVVWTDPCALKMIKYMSDVDEDDLGWKVQPGETKTVSFKVRAYNINSSFPNYIRQPGSNNTFWPLLNEPGLQASWFLPNEIEYLNPSLDLVSWKGHFCFWIKNMDTTRPKVSGIVRAPIVPIDSNLTYSNPQVTYVDKQLAWANTAAWDVLLYPGQSKHYSYTYQWPTSGGSSSKGSAGSASYNIPTTAAATTNASVPTSETGVPFGLFVVGAVIIAGGVTYAKFFRKNE</sequence>
<keyword evidence="1" id="KW-1133">Transmembrane helix</keyword>
<proteinExistence type="predicted"/>
<dbReference type="Proteomes" id="UP000591058">
    <property type="component" value="Unassembled WGS sequence"/>
</dbReference>
<evidence type="ECO:0000313" key="2">
    <source>
        <dbReference type="EMBL" id="AUB55024.1"/>
    </source>
</evidence>
<reference evidence="3 5" key="2">
    <citation type="submission" date="2020-04" db="EMBL/GenBank/DDBJ databases">
        <title>Draft genome of Methanobacterium subterraneum isolated from animal feces.</title>
        <authorList>
            <person name="Ouboter H.T."/>
            <person name="Berger S."/>
            <person name="Gungor E."/>
            <person name="Jetten M.S.M."/>
            <person name="Welte C.U."/>
        </authorList>
    </citation>
    <scope>NUCLEOTIDE SEQUENCE [LARGE SCALE GENOMIC DNA]</scope>
    <source>
        <strain evidence="3">HO_2020</strain>
    </source>
</reference>
<dbReference type="EMBL" id="CP017766">
    <property type="protein sequence ID" value="AUB55024.1"/>
    <property type="molecule type" value="Genomic_DNA"/>
</dbReference>
<keyword evidence="1" id="KW-0472">Membrane</keyword>
<keyword evidence="1" id="KW-0812">Transmembrane</keyword>
<dbReference type="OrthoDB" id="80442at2157"/>
<organism evidence="2 4">
    <name type="scientific">Methanobacterium subterraneum</name>
    <dbReference type="NCBI Taxonomy" id="59277"/>
    <lineage>
        <taxon>Archaea</taxon>
        <taxon>Methanobacteriati</taxon>
        <taxon>Methanobacteriota</taxon>
        <taxon>Methanomada group</taxon>
        <taxon>Methanobacteria</taxon>
        <taxon>Methanobacteriales</taxon>
        <taxon>Methanobacteriaceae</taxon>
        <taxon>Methanobacterium</taxon>
    </lineage>
</organism>